<name>A0ABD1Z447_9MARC</name>
<accession>A0ABD1Z447</accession>
<protein>
    <submittedName>
        <fullName evidence="1">Uncharacterized protein</fullName>
    </submittedName>
</protein>
<comment type="caution">
    <text evidence="1">The sequence shown here is derived from an EMBL/GenBank/DDBJ whole genome shotgun (WGS) entry which is preliminary data.</text>
</comment>
<reference evidence="1 2" key="1">
    <citation type="submission" date="2024-09" db="EMBL/GenBank/DDBJ databases">
        <title>Chromosome-scale assembly of Riccia fluitans.</title>
        <authorList>
            <person name="Paukszto L."/>
            <person name="Sawicki J."/>
            <person name="Karawczyk K."/>
            <person name="Piernik-Szablinska J."/>
            <person name="Szczecinska M."/>
            <person name="Mazdziarz M."/>
        </authorList>
    </citation>
    <scope>NUCLEOTIDE SEQUENCE [LARGE SCALE GENOMIC DNA]</scope>
    <source>
        <strain evidence="1">Rf_01</strain>
        <tissue evidence="1">Aerial parts of the thallus</tissue>
    </source>
</reference>
<organism evidence="1 2">
    <name type="scientific">Riccia fluitans</name>
    <dbReference type="NCBI Taxonomy" id="41844"/>
    <lineage>
        <taxon>Eukaryota</taxon>
        <taxon>Viridiplantae</taxon>
        <taxon>Streptophyta</taxon>
        <taxon>Embryophyta</taxon>
        <taxon>Marchantiophyta</taxon>
        <taxon>Marchantiopsida</taxon>
        <taxon>Marchantiidae</taxon>
        <taxon>Marchantiales</taxon>
        <taxon>Ricciaceae</taxon>
        <taxon>Riccia</taxon>
    </lineage>
</organism>
<gene>
    <name evidence="1" type="ORF">R1flu_009761</name>
</gene>
<keyword evidence="2" id="KW-1185">Reference proteome</keyword>
<proteinExistence type="predicted"/>
<sequence>MEIVGRELGLPQQYNNCMILLFNDIVNKDDDPTVVPQEDLLNHKPPVPAKLEITPSTEHTLEALKQDWYDLPASPSDGAPCAQELDLKRLAMKGAGIDHQQPNPFLHNISSKYQAVWTNANSTFRVLNL</sequence>
<evidence type="ECO:0000313" key="1">
    <source>
        <dbReference type="EMBL" id="KAL2642174.1"/>
    </source>
</evidence>
<evidence type="ECO:0000313" key="2">
    <source>
        <dbReference type="Proteomes" id="UP001605036"/>
    </source>
</evidence>
<dbReference type="Proteomes" id="UP001605036">
    <property type="component" value="Unassembled WGS sequence"/>
</dbReference>
<dbReference type="EMBL" id="JBHFFA010000002">
    <property type="protein sequence ID" value="KAL2642174.1"/>
    <property type="molecule type" value="Genomic_DNA"/>
</dbReference>
<dbReference type="AlphaFoldDB" id="A0ABD1Z447"/>